<evidence type="ECO:0008006" key="3">
    <source>
        <dbReference type="Google" id="ProtNLM"/>
    </source>
</evidence>
<organism evidence="1 2">
    <name type="scientific">Burkholderia cepacia</name>
    <name type="common">Pseudomonas cepacia</name>
    <dbReference type="NCBI Taxonomy" id="292"/>
    <lineage>
        <taxon>Bacteria</taxon>
        <taxon>Pseudomonadati</taxon>
        <taxon>Pseudomonadota</taxon>
        <taxon>Betaproteobacteria</taxon>
        <taxon>Burkholderiales</taxon>
        <taxon>Burkholderiaceae</taxon>
        <taxon>Burkholderia</taxon>
        <taxon>Burkholderia cepacia complex</taxon>
    </lineage>
</organism>
<accession>A0AAX2RIR5</accession>
<comment type="caution">
    <text evidence="1">The sequence shown here is derived from an EMBL/GenBank/DDBJ whole genome shotgun (WGS) entry which is preliminary data.</text>
</comment>
<sequence>MTDNHRPTVLQARCIALLAAAPSSVSTNDLAHSLKTSRVAVVSAMRSLERHGLAGSHRWPSNDQWAALFWFLRGRRREIVPHNQLAKNDSDQRQICRGLNDEA</sequence>
<proteinExistence type="predicted"/>
<dbReference type="EMBL" id="SNSQ01000041">
    <property type="protein sequence ID" value="TEU40046.1"/>
    <property type="molecule type" value="Genomic_DNA"/>
</dbReference>
<dbReference type="InterPro" id="IPR036390">
    <property type="entry name" value="WH_DNA-bd_sf"/>
</dbReference>
<dbReference type="SUPFAM" id="SSF46785">
    <property type="entry name" value="Winged helix' DNA-binding domain"/>
    <property type="match status" value="1"/>
</dbReference>
<evidence type="ECO:0000313" key="1">
    <source>
        <dbReference type="EMBL" id="TEU40046.1"/>
    </source>
</evidence>
<dbReference type="Proteomes" id="UP000298234">
    <property type="component" value="Unassembled WGS sequence"/>
</dbReference>
<protein>
    <recommendedName>
        <fullName evidence="3">MarR family transcriptional regulator</fullName>
    </recommendedName>
</protein>
<gene>
    <name evidence="1" type="ORF">E3D37_29290</name>
</gene>
<dbReference type="Gene3D" id="1.10.10.10">
    <property type="entry name" value="Winged helix-like DNA-binding domain superfamily/Winged helix DNA-binding domain"/>
    <property type="match status" value="1"/>
</dbReference>
<dbReference type="AlphaFoldDB" id="A0AAX2RIR5"/>
<reference evidence="1 2" key="1">
    <citation type="submission" date="2019-03" db="EMBL/GenBank/DDBJ databases">
        <title>Burkholderia cepacia outbreak.</title>
        <authorList>
            <person name="Farzana R."/>
            <person name="Walsh T.R."/>
        </authorList>
    </citation>
    <scope>NUCLEOTIDE SEQUENCE [LARGE SCALE GENOMIC DNA]</scope>
    <source>
        <strain evidence="2">d13</strain>
    </source>
</reference>
<evidence type="ECO:0000313" key="2">
    <source>
        <dbReference type="Proteomes" id="UP000298234"/>
    </source>
</evidence>
<name>A0AAX2RIR5_BURCE</name>
<dbReference type="InterPro" id="IPR036388">
    <property type="entry name" value="WH-like_DNA-bd_sf"/>
</dbReference>
<dbReference type="RefSeq" id="WP_134257055.1">
    <property type="nucleotide sequence ID" value="NZ_SNSG01000042.1"/>
</dbReference>